<organism evidence="2 3">
    <name type="scientific">Puccinia graminis f. sp. tritici</name>
    <dbReference type="NCBI Taxonomy" id="56615"/>
    <lineage>
        <taxon>Eukaryota</taxon>
        <taxon>Fungi</taxon>
        <taxon>Dikarya</taxon>
        <taxon>Basidiomycota</taxon>
        <taxon>Pucciniomycotina</taxon>
        <taxon>Pucciniomycetes</taxon>
        <taxon>Pucciniales</taxon>
        <taxon>Pucciniaceae</taxon>
        <taxon>Puccinia</taxon>
    </lineage>
</organism>
<name>A0A5B0MCM9_PUCGR</name>
<dbReference type="AlphaFoldDB" id="A0A5B0MCM9"/>
<comment type="caution">
    <text evidence="2">The sequence shown here is derived from an EMBL/GenBank/DDBJ whole genome shotgun (WGS) entry which is preliminary data.</text>
</comment>
<reference evidence="2 3" key="1">
    <citation type="submission" date="2019-05" db="EMBL/GenBank/DDBJ databases">
        <title>Emergence of the Ug99 lineage of the wheat stem rust pathogen through somatic hybridization.</title>
        <authorList>
            <person name="Li F."/>
            <person name="Upadhyaya N.M."/>
            <person name="Sperschneider J."/>
            <person name="Matny O."/>
            <person name="Nguyen-Phuc H."/>
            <person name="Mago R."/>
            <person name="Raley C."/>
            <person name="Miller M.E."/>
            <person name="Silverstein K.A.T."/>
            <person name="Henningsen E."/>
            <person name="Hirsch C.D."/>
            <person name="Visser B."/>
            <person name="Pretorius Z.A."/>
            <person name="Steffenson B.J."/>
            <person name="Schwessinger B."/>
            <person name="Dodds P.N."/>
            <person name="Figueroa M."/>
        </authorList>
    </citation>
    <scope>NUCLEOTIDE SEQUENCE [LARGE SCALE GENOMIC DNA]</scope>
    <source>
        <strain evidence="2">21-0</strain>
    </source>
</reference>
<evidence type="ECO:0000256" key="1">
    <source>
        <dbReference type="SAM" id="MobiDB-lite"/>
    </source>
</evidence>
<evidence type="ECO:0000313" key="2">
    <source>
        <dbReference type="EMBL" id="KAA1074897.1"/>
    </source>
</evidence>
<protein>
    <submittedName>
        <fullName evidence="2">Uncharacterized protein</fullName>
    </submittedName>
</protein>
<accession>A0A5B0MCM9</accession>
<evidence type="ECO:0000313" key="3">
    <source>
        <dbReference type="Proteomes" id="UP000324748"/>
    </source>
</evidence>
<dbReference type="Proteomes" id="UP000324748">
    <property type="component" value="Unassembled WGS sequence"/>
</dbReference>
<proteinExistence type="predicted"/>
<feature type="region of interest" description="Disordered" evidence="1">
    <location>
        <begin position="1"/>
        <end position="31"/>
    </location>
</feature>
<sequence length="144" mass="15693">MHVHRSLIKSPSLRHSSHTIPGAAGATHEQPGSVGRIQFSICLRSYFEPAATSDDSRYFGCGPRFPVGLCGCKVDNHDNLYISEPPSQTVGGHLEWPWCPSGSCNTYCGNVLLSDASDQHLQDSYNGLPKTYIASNSIYRSGHQ</sequence>
<keyword evidence="3" id="KW-1185">Reference proteome</keyword>
<gene>
    <name evidence="2" type="ORF">PGT21_024326</name>
</gene>
<dbReference type="EMBL" id="VSWC01000157">
    <property type="protein sequence ID" value="KAA1074897.1"/>
    <property type="molecule type" value="Genomic_DNA"/>
</dbReference>